<evidence type="ECO:0000313" key="2">
    <source>
        <dbReference type="Proteomes" id="UP000653730"/>
    </source>
</evidence>
<evidence type="ECO:0000313" key="1">
    <source>
        <dbReference type="EMBL" id="MBC9796745.1"/>
    </source>
</evidence>
<sequence length="53" mass="6373">MEKYSPQLIDALAKEFKTTPQSIVYCLNNQDIFPFFASELRLECNYLQRKWKI</sequence>
<protein>
    <submittedName>
        <fullName evidence="1">Uncharacterized protein</fullName>
    </submittedName>
</protein>
<organism evidence="1 2">
    <name type="scientific">Sinomicrobium weinanense</name>
    <dbReference type="NCBI Taxonomy" id="2842200"/>
    <lineage>
        <taxon>Bacteria</taxon>
        <taxon>Pseudomonadati</taxon>
        <taxon>Bacteroidota</taxon>
        <taxon>Flavobacteriia</taxon>
        <taxon>Flavobacteriales</taxon>
        <taxon>Flavobacteriaceae</taxon>
        <taxon>Sinomicrobium</taxon>
    </lineage>
</organism>
<keyword evidence="2" id="KW-1185">Reference proteome</keyword>
<dbReference type="Proteomes" id="UP000653730">
    <property type="component" value="Unassembled WGS sequence"/>
</dbReference>
<name>A0A926JSK6_9FLAO</name>
<comment type="caution">
    <text evidence="1">The sequence shown here is derived from an EMBL/GenBank/DDBJ whole genome shotgun (WGS) entry which is preliminary data.</text>
</comment>
<dbReference type="RefSeq" id="WP_187965888.1">
    <property type="nucleotide sequence ID" value="NZ_JACVDC010000035.1"/>
</dbReference>
<dbReference type="EMBL" id="JACVDC010000035">
    <property type="protein sequence ID" value="MBC9796745.1"/>
    <property type="molecule type" value="Genomic_DNA"/>
</dbReference>
<proteinExistence type="predicted"/>
<gene>
    <name evidence="1" type="ORF">IBL28_12250</name>
</gene>
<dbReference type="AlphaFoldDB" id="A0A926JSK6"/>
<accession>A0A926JSK6</accession>
<reference evidence="1 2" key="1">
    <citation type="submission" date="2020-09" db="EMBL/GenBank/DDBJ databases">
        <title>Sinomicrobium weinanense sp. nov., a halophilic bacteria isolated from saline-alkali soil.</title>
        <authorList>
            <person name="Wu P."/>
            <person name="Ren H."/>
            <person name="Mei Y."/>
            <person name="Liang Y."/>
            <person name="Chen Z."/>
        </authorList>
    </citation>
    <scope>NUCLEOTIDE SEQUENCE [LARGE SCALE GENOMIC DNA]</scope>
    <source>
        <strain evidence="1 2">FJxs</strain>
    </source>
</reference>